<dbReference type="Pfam" id="PF07596">
    <property type="entry name" value="SBP_bac_10"/>
    <property type="match status" value="1"/>
</dbReference>
<comment type="caution">
    <text evidence="3">The sequence shown here is derived from an EMBL/GenBank/DDBJ whole genome shotgun (WGS) entry which is preliminary data.</text>
</comment>
<feature type="transmembrane region" description="Helical" evidence="1">
    <location>
        <begin position="20"/>
        <end position="38"/>
    </location>
</feature>
<accession>A0A3D3RCS7</accession>
<keyword evidence="1" id="KW-0472">Membrane</keyword>
<evidence type="ECO:0000313" key="3">
    <source>
        <dbReference type="EMBL" id="HCO25892.1"/>
    </source>
</evidence>
<dbReference type="Proteomes" id="UP000263642">
    <property type="component" value="Unassembled WGS sequence"/>
</dbReference>
<proteinExistence type="predicted"/>
<name>A0A3D3RCS7_9PLAN</name>
<dbReference type="EMBL" id="DQAY01000141">
    <property type="protein sequence ID" value="HCO25892.1"/>
    <property type="molecule type" value="Genomic_DNA"/>
</dbReference>
<keyword evidence="1" id="KW-0812">Transmembrane</keyword>
<gene>
    <name evidence="3" type="ORF">DIT97_23760</name>
</gene>
<sequence>MLPDSAEGSLMTNSPLRKKIGYTMLMLLVLVVAFDQFLRYCQTRLEPYNGTPPLKNTMKLLGLALHNYQERHGSLPDDIRDTSTGENLLSWRVLLPEEVDETLPGYQNSEPWDAPANRALTGILPDLYQHAANDRPVTLSDQREAGLTSALGVKNPSGNWNGTDPDSEPVLYINGKPVLCVGVAAAGRVPWTRPVDYSISEVIDKLEQDQTSPSPTILFALFADGYVVPPPFTWKLSAPE</sequence>
<dbReference type="InterPro" id="IPR011453">
    <property type="entry name" value="DUF1559"/>
</dbReference>
<feature type="domain" description="DUF1559" evidence="2">
    <location>
        <begin position="56"/>
        <end position="119"/>
    </location>
</feature>
<protein>
    <recommendedName>
        <fullName evidence="2">DUF1559 domain-containing protein</fullName>
    </recommendedName>
</protein>
<organism evidence="3 4">
    <name type="scientific">Gimesia maris</name>
    <dbReference type="NCBI Taxonomy" id="122"/>
    <lineage>
        <taxon>Bacteria</taxon>
        <taxon>Pseudomonadati</taxon>
        <taxon>Planctomycetota</taxon>
        <taxon>Planctomycetia</taxon>
        <taxon>Planctomycetales</taxon>
        <taxon>Planctomycetaceae</taxon>
        <taxon>Gimesia</taxon>
    </lineage>
</organism>
<dbReference type="AlphaFoldDB" id="A0A3D3RCS7"/>
<reference evidence="3 4" key="1">
    <citation type="journal article" date="2018" name="Nat. Biotechnol.">
        <title>A standardized bacterial taxonomy based on genome phylogeny substantially revises the tree of life.</title>
        <authorList>
            <person name="Parks D.H."/>
            <person name="Chuvochina M."/>
            <person name="Waite D.W."/>
            <person name="Rinke C."/>
            <person name="Skarshewski A."/>
            <person name="Chaumeil P.A."/>
            <person name="Hugenholtz P."/>
        </authorList>
    </citation>
    <scope>NUCLEOTIDE SEQUENCE [LARGE SCALE GENOMIC DNA]</scope>
    <source>
        <strain evidence="3">UBA9375</strain>
    </source>
</reference>
<evidence type="ECO:0000313" key="4">
    <source>
        <dbReference type="Proteomes" id="UP000263642"/>
    </source>
</evidence>
<keyword evidence="1" id="KW-1133">Transmembrane helix</keyword>
<evidence type="ECO:0000256" key="1">
    <source>
        <dbReference type="SAM" id="Phobius"/>
    </source>
</evidence>
<evidence type="ECO:0000259" key="2">
    <source>
        <dbReference type="Pfam" id="PF07596"/>
    </source>
</evidence>